<comment type="similarity">
    <text evidence="2">Belongs to the patched family.</text>
</comment>
<keyword evidence="7 16" id="KW-1133">Transmembrane helix</keyword>
<evidence type="ECO:0000259" key="18">
    <source>
        <dbReference type="PROSITE" id="PS50156"/>
    </source>
</evidence>
<feature type="transmembrane region" description="Helical" evidence="16">
    <location>
        <begin position="2090"/>
        <end position="2115"/>
    </location>
</feature>
<feature type="transmembrane region" description="Helical" evidence="16">
    <location>
        <begin position="2521"/>
        <end position="2546"/>
    </location>
</feature>
<evidence type="ECO:0000256" key="6">
    <source>
        <dbReference type="ARBA" id="ARBA00022729"/>
    </source>
</evidence>
<feature type="transmembrane region" description="Helical" evidence="16">
    <location>
        <begin position="1951"/>
        <end position="1972"/>
    </location>
</feature>
<feature type="transmembrane region" description="Helical" evidence="16">
    <location>
        <begin position="1156"/>
        <end position="1176"/>
    </location>
</feature>
<feature type="transmembrane region" description="Helical" evidence="16">
    <location>
        <begin position="1318"/>
        <end position="1339"/>
    </location>
</feature>
<dbReference type="SUPFAM" id="SSF82866">
    <property type="entry name" value="Multidrug efflux transporter AcrB transmembrane domain"/>
    <property type="match status" value="4"/>
</dbReference>
<evidence type="ECO:0000256" key="15">
    <source>
        <dbReference type="ARBA" id="ARBA00034049"/>
    </source>
</evidence>
<feature type="transmembrane region" description="Helical" evidence="16">
    <location>
        <begin position="1603"/>
        <end position="1625"/>
    </location>
</feature>
<evidence type="ECO:0000256" key="13">
    <source>
        <dbReference type="ARBA" id="ARBA00023180"/>
    </source>
</evidence>
<feature type="transmembrane region" description="Helical" evidence="16">
    <location>
        <begin position="715"/>
        <end position="737"/>
    </location>
</feature>
<feature type="transmembrane region" description="Helical" evidence="16">
    <location>
        <begin position="1221"/>
        <end position="1245"/>
    </location>
</feature>
<proteinExistence type="inferred from homology"/>
<feature type="domain" description="SSD" evidence="18">
    <location>
        <begin position="651"/>
        <end position="816"/>
    </location>
</feature>
<dbReference type="FunFam" id="1.20.1640.10:FF:000008">
    <property type="entry name" value="NPC intracellular cholesterol transporter 1"/>
    <property type="match status" value="2"/>
</dbReference>
<feature type="transmembrane region" description="Helical" evidence="16">
    <location>
        <begin position="1984"/>
        <end position="2008"/>
    </location>
</feature>
<feature type="transmembrane region" description="Helical" evidence="16">
    <location>
        <begin position="791"/>
        <end position="816"/>
    </location>
</feature>
<feature type="transmembrane region" description="Helical" evidence="16">
    <location>
        <begin position="862"/>
        <end position="883"/>
    </location>
</feature>
<feature type="chain" id="PRO_5004590263" description="SSD domain-containing protein" evidence="17">
    <location>
        <begin position="23"/>
        <end position="2618"/>
    </location>
</feature>
<accession>T1J3J1</accession>
<feature type="transmembrane region" description="Helical" evidence="16">
    <location>
        <begin position="685"/>
        <end position="709"/>
    </location>
</feature>
<dbReference type="GO" id="GO:0030299">
    <property type="term" value="P:intestinal cholesterol absorption"/>
    <property type="evidence" value="ECO:0007669"/>
    <property type="project" value="TreeGrafter"/>
</dbReference>
<evidence type="ECO:0000256" key="11">
    <source>
        <dbReference type="ARBA" id="ARBA00023157"/>
    </source>
</evidence>
<dbReference type="InterPro" id="IPR053956">
    <property type="entry name" value="NPC1_MLD"/>
</dbReference>
<feature type="transmembrane region" description="Helical" evidence="16">
    <location>
        <begin position="652"/>
        <end position="673"/>
    </location>
</feature>
<keyword evidence="9" id="KW-0443">Lipid metabolism</keyword>
<dbReference type="InterPro" id="IPR032190">
    <property type="entry name" value="NPC1_N"/>
</dbReference>
<feature type="transmembrane region" description="Helical" evidence="16">
    <location>
        <begin position="282"/>
        <end position="307"/>
    </location>
</feature>
<evidence type="ECO:0000313" key="20">
    <source>
        <dbReference type="Proteomes" id="UP000014500"/>
    </source>
</evidence>
<evidence type="ECO:0000256" key="9">
    <source>
        <dbReference type="ARBA" id="ARBA00023098"/>
    </source>
</evidence>
<feature type="transmembrane region" description="Helical" evidence="16">
    <location>
        <begin position="2162"/>
        <end position="2181"/>
    </location>
</feature>
<keyword evidence="3" id="KW-0813">Transport</keyword>
<keyword evidence="13" id="KW-0325">Glycoprotein</keyword>
<keyword evidence="11" id="KW-1015">Disulfide bond</keyword>
<evidence type="ECO:0000256" key="5">
    <source>
        <dbReference type="ARBA" id="ARBA00022692"/>
    </source>
</evidence>
<feature type="transmembrane region" description="Helical" evidence="16">
    <location>
        <begin position="2558"/>
        <end position="2582"/>
    </location>
</feature>
<keyword evidence="5 16" id="KW-0812">Transmembrane</keyword>
<dbReference type="InterPro" id="IPR000731">
    <property type="entry name" value="SSD"/>
</dbReference>
<feature type="transmembrane region" description="Helical" evidence="16">
    <location>
        <begin position="405"/>
        <end position="428"/>
    </location>
</feature>
<evidence type="ECO:0000256" key="16">
    <source>
        <dbReference type="SAM" id="Phobius"/>
    </source>
</evidence>
<dbReference type="HOGENOM" id="CLU_231147_0_0_1"/>
<feature type="transmembrane region" description="Helical" evidence="16">
    <location>
        <begin position="1257"/>
        <end position="1282"/>
    </location>
</feature>
<evidence type="ECO:0000256" key="4">
    <source>
        <dbReference type="ARBA" id="ARBA00022548"/>
    </source>
</evidence>
<dbReference type="GO" id="GO:0005886">
    <property type="term" value="C:plasma membrane"/>
    <property type="evidence" value="ECO:0007669"/>
    <property type="project" value="TreeGrafter"/>
</dbReference>
<keyword evidence="10 16" id="KW-0472">Membrane</keyword>
<evidence type="ECO:0000256" key="14">
    <source>
        <dbReference type="ARBA" id="ARBA00023221"/>
    </source>
</evidence>
<comment type="subcellular location">
    <subcellularLocation>
        <location evidence="1">Endomembrane system</location>
        <topology evidence="1">Multi-pass membrane protein</topology>
    </subcellularLocation>
</comment>
<evidence type="ECO:0000256" key="3">
    <source>
        <dbReference type="ARBA" id="ARBA00022448"/>
    </source>
</evidence>
<dbReference type="InterPro" id="IPR004765">
    <property type="entry name" value="NPC1-like"/>
</dbReference>
<dbReference type="GO" id="GO:0008203">
    <property type="term" value="P:cholesterol metabolic process"/>
    <property type="evidence" value="ECO:0007669"/>
    <property type="project" value="UniProtKB-KW"/>
</dbReference>
<evidence type="ECO:0000256" key="7">
    <source>
        <dbReference type="ARBA" id="ARBA00022989"/>
    </source>
</evidence>
<dbReference type="PANTHER" id="PTHR45727">
    <property type="entry name" value="NPC INTRACELLULAR CHOLESTEROL TRANSPORTER 1"/>
    <property type="match status" value="1"/>
</dbReference>
<sequence>MKITVTCVKMWHIFITSILIFALNQHNKVFGSSSTGQCIWYGECGTNPTNELKYNCPYSGPAKPLVERKALDIFRDLCPDLVNLEGDTLTCCDYHQIKSFHANLRTAQNFLERCPACWHNFRRYYCAMTCSPHHSQFLHPLSVEPHLQEDNSTKDAISAVGLYVSDSFTQGLYKSCKNINTAGMNVMTIMCGSWGQEQCSGSRWLQSMGDSTYAPFLVDVKITEDDIVSDHGKVFRSMNEPTVKCNEPVEEKGPVCACSDCVEACKEERTPFELPEPFSAKFTIFGIDGMTLIAVITYGILTTLFLLALRFKVRREACDTKNAFRDHSSEGSTNEIHKENVPLQDNGLVDKKSMLKKRQSTDSRSDQVLVLEPVKKWYSNFAFQFEDGVERFFVNFGTFCATRPILVLCVGLSCSGILSLGLLSFSVVTDPVELWAMPNSQARMEREYFDSHFQPFFRTEQVIITPKVADTFTYKNQTFNHIFKRDFLQKVLKLQLKIESLTTVVNDRIVGLHDICYSPMAPENNNCSVFSAVNYFQNKDDLFNLNYDYLDHLLRCFRSPTDITCMGSYGGPVFPFLALGGFENKQYTNAQALVLSFIVNNYYDKSKIVNALAWESEFIRFLNNYSNPSMDVFYMASRSIEDEFDRETHSDISTIAISYLIMFVYISIGLGQANSFRRLLVDSKITLGLCGTFIVIMSVMSSVGIFSMIGIPATLIVVEVVPFMVLAVGVDNIFILAQAYQRDIRQPNESRESQIGRVVGDVAPSMLLSSLTDACGFFLGAMSPMPAVRTFALYAGTALIIAFVLQITCFVSVFALDVQRQENNRLDLCCCIQGSKKDSMNRNNGLMYKLFKNVYAPFLMRPMVRVVVVLFFLMWMCTSLAVINKIEVGLDQELSMPKDSYVMHYLESLKKYLAVGPPMYFVVKSGYNYTTWSGQSAICKGPLCEEDSILNQISYAHLHSEHTYIAQEALSWVDDYMSWITNGACCMYNESTQEFCPSSSRTCVECDVRLSQIGSTKRVFGRDFERYLPFFLKDNPTSDGCIGGHATHGGAVEMSPGGHIGATHFMTFHTILKTSKDYYEALWWARYISDKLTEYLNKHVASQGQTFEVFPYSFYYVFYEQYLTMWKDTMLNLLYSSIAIFVMAFFLLGMDVHLSLIIVTTICMIVLNLMGVMYWWNIQLNAVSLVNLVVAIGIAVEFCSHVTRAFAVSTAETNILRTKDALVNMGSSVLSGITLTKFTGIMVLAFAKSQIFQVFYFRINLCIVLFGASHGLIFLPVLLSYFGPGVNKRRLYIEQQLNILKTNYQTEESECNSKPKMWSVSLGLSMIAVEFIIPFLFLINKLQDVSNVSADCVWYGECGISNASDMPLNCPYDGPPKPLTNIAVRNMLYEICPHYIKQKGPILTCCDAKQINTVYSNPGISLVKNLIERCPACWYNFRHYQCALVCSSEQSKYLHVQSEITDPTTSKQAIASVQMYVAASLANRLFASCSQVGSPFGVSAINVLCESGATNCSGKMWVENMGKSTHAPFLVDVTVTDKNSVEEHGKIFTPMDLKLITCDQPVQIDGPTCTCSDCSAACKDTVPPFELPEPSVSARFMLGNYDGMLIVASVMYLLLIILFFSGLLIRGLRRYKATKREMLHAGADVNPAVNPDSQSEVQTYPESEVSALEPVAKYKHCAFNCEDCVERFFVKWGIFCASHPYVVITIGLLVSGGLSLGLLNFTVTTDPIDLWAMPGSRARLETEYFNEHFQPFFRTEQVIISPTNPFRFKKDNRTFSSVFTRGFLREVSILQTKIEKLTALVNNRSVKLEDICFQPMAPDNKRCATMSIVDMFNTADKKKLMNDLTFDYLTHLESCIGSYLSLECLAPYGGPILPFVALGGFAKTEYYEAKVLVLTFNVVNYVNKEDLNATLAWETKFLEFMETYKHPNMTFIYVAGRSMEDEFDRESKSDIVTVCVSYLVMFIYISISLGQSASFSRIIVDSKVTLGICGIIIVILSVMTSIGIFSLLEVPATLIVVEVVPFMVLAVGVDNIFILTRAYQRDLRKENETREQQIGRVVGDVAPSMMLSSVTDAAGFFLGGLSTMPAVRTFALYAGVALLVAFALQITCFISAFSLDAKRQEKNRFDVCCCVKSSEDQSFNMGPGLIYTTLEKFYAPFLMTSFVRYAVMLLFPLWFCTSLAVVNKLNIGLEQEIAAAKDSAVSLYLGALKEHLAVGPPVYFVIKSGFNYSNWKMQSAVCHGPACDKHSILNQISFAHNNPEKTFIAQEAFSWIDDYTSWMTKEGCCKINPINNRFCPSEDILCTECEVTLTDVGGSKFVLGSSFEKFLPAFLRDNPTVSDGCIGGHAQHASTVEILNNGHVGATAFMSFHTILKTSQDYYEALWYARYMSEKMTQYLNKNFGKGKQKYEVFAYSIFYVFYEQYLTIWEDTMLNLFYIFICIYIISFLLLGMDFLLSLIIVVAIFMIVMNLMGVMYFWNIQLNAISLVNLVVAVGIAVEFCSHITRAFAVSQAENNILRAKDALINMGSSVLAGVTFTKFAGICVLGFSKSQIFQIFYFRINLCIVLFGAAHGLIFLPVLLSFFGPAANKRKLYIQAKNALQKRWPKNIKVVFEIPKKNR</sequence>
<dbReference type="Pfam" id="PF16414">
    <property type="entry name" value="NPC1_N"/>
    <property type="match status" value="2"/>
</dbReference>
<dbReference type="STRING" id="126957.T1J3J1"/>
<evidence type="ECO:0000313" key="19">
    <source>
        <dbReference type="EnsemblMetazoa" id="SMAR008157-PA"/>
    </source>
</evidence>
<evidence type="ECO:0000256" key="17">
    <source>
        <dbReference type="SAM" id="SignalP"/>
    </source>
</evidence>
<dbReference type="Gene3D" id="1.20.1640.10">
    <property type="entry name" value="Multidrug efflux transporter AcrB transmembrane domain"/>
    <property type="match status" value="4"/>
</dbReference>
<keyword evidence="4" id="KW-0153">Cholesterol metabolism</keyword>
<reference evidence="20" key="1">
    <citation type="submission" date="2011-05" db="EMBL/GenBank/DDBJ databases">
        <authorList>
            <person name="Richards S.R."/>
            <person name="Qu J."/>
            <person name="Jiang H."/>
            <person name="Jhangiani S.N."/>
            <person name="Agravi P."/>
            <person name="Goodspeed R."/>
            <person name="Gross S."/>
            <person name="Mandapat C."/>
            <person name="Jackson L."/>
            <person name="Mathew T."/>
            <person name="Pu L."/>
            <person name="Thornton R."/>
            <person name="Saada N."/>
            <person name="Wilczek-Boney K.B."/>
            <person name="Lee S."/>
            <person name="Kovar C."/>
            <person name="Wu Y."/>
            <person name="Scherer S.E."/>
            <person name="Worley K.C."/>
            <person name="Muzny D.M."/>
            <person name="Gibbs R."/>
        </authorList>
    </citation>
    <scope>NUCLEOTIDE SEQUENCE</scope>
    <source>
        <strain evidence="20">Brora</strain>
    </source>
</reference>
<dbReference type="EnsemblMetazoa" id="SMAR008157-RA">
    <property type="protein sequence ID" value="SMAR008157-PA"/>
    <property type="gene ID" value="SMAR008157"/>
</dbReference>
<feature type="transmembrane region" description="Helical" evidence="16">
    <location>
        <begin position="2014"/>
        <end position="2036"/>
    </location>
</feature>
<feature type="transmembrane region" description="Helical" evidence="16">
    <location>
        <begin position="2456"/>
        <end position="2476"/>
    </location>
</feature>
<dbReference type="GO" id="GO:0012505">
    <property type="term" value="C:endomembrane system"/>
    <property type="evidence" value="ECO:0007669"/>
    <property type="project" value="UniProtKB-SubCell"/>
</dbReference>
<dbReference type="GO" id="GO:0015918">
    <property type="term" value="P:sterol transport"/>
    <property type="evidence" value="ECO:0007669"/>
    <property type="project" value="TreeGrafter"/>
</dbReference>
<feature type="transmembrane region" description="Helical" evidence="16">
    <location>
        <begin position="1130"/>
        <end position="1149"/>
    </location>
</feature>
<dbReference type="InterPro" id="IPR053958">
    <property type="entry name" value="HMGCR/SNAP/NPC1-like_SSD"/>
</dbReference>
<feature type="domain" description="SSD" evidence="18">
    <location>
        <begin position="1950"/>
        <end position="2115"/>
    </location>
</feature>
<dbReference type="GO" id="GO:0015485">
    <property type="term" value="F:cholesterol binding"/>
    <property type="evidence" value="ECO:0007669"/>
    <property type="project" value="TreeGrafter"/>
</dbReference>
<reference evidence="19" key="2">
    <citation type="submission" date="2015-02" db="UniProtKB">
        <authorList>
            <consortium name="EnsemblMetazoa"/>
        </authorList>
    </citation>
    <scope>IDENTIFICATION</scope>
</reference>
<name>T1J3J1_STRMM</name>
<dbReference type="eggNOG" id="KOG1933">
    <property type="taxonomic scope" value="Eukaryota"/>
</dbReference>
<keyword evidence="20" id="KW-1185">Reference proteome</keyword>
<evidence type="ECO:0000256" key="10">
    <source>
        <dbReference type="ARBA" id="ARBA00023136"/>
    </source>
</evidence>
<dbReference type="GO" id="GO:0042632">
    <property type="term" value="P:cholesterol homeostasis"/>
    <property type="evidence" value="ECO:0007669"/>
    <property type="project" value="TreeGrafter"/>
</dbReference>
<keyword evidence="6 17" id="KW-0732">Signal</keyword>
<dbReference type="OMA" id="FRINLCI"/>
<dbReference type="Proteomes" id="UP000014500">
    <property type="component" value="Unassembled WGS sequence"/>
</dbReference>
<feature type="transmembrane region" description="Helical" evidence="16">
    <location>
        <begin position="2432"/>
        <end position="2449"/>
    </location>
</feature>
<comment type="catalytic activity">
    <reaction evidence="15">
        <text>cholesterol(in) = cholesterol(out)</text>
        <dbReference type="Rhea" id="RHEA:39747"/>
        <dbReference type="ChEBI" id="CHEBI:16113"/>
    </reaction>
</comment>
<keyword evidence="14" id="KW-0753">Steroid metabolism</keyword>
<feature type="transmembrane region" description="Helical" evidence="16">
    <location>
        <begin position="1701"/>
        <end position="1723"/>
    </location>
</feature>
<dbReference type="EMBL" id="JH431827">
    <property type="status" value="NOT_ANNOTATED_CDS"/>
    <property type="molecule type" value="Genomic_DNA"/>
</dbReference>
<evidence type="ECO:0000256" key="12">
    <source>
        <dbReference type="ARBA" id="ARBA00023166"/>
    </source>
</evidence>
<keyword evidence="8" id="KW-0445">Lipid transport</keyword>
<dbReference type="Pfam" id="PF12349">
    <property type="entry name" value="Sterol-sensing"/>
    <property type="match status" value="2"/>
</dbReference>
<dbReference type="NCBIfam" id="TIGR00917">
    <property type="entry name" value="2A060601"/>
    <property type="match status" value="2"/>
</dbReference>
<protein>
    <recommendedName>
        <fullName evidence="18">SSD domain-containing protein</fullName>
    </recommendedName>
</protein>
<feature type="transmembrane region" description="Helical" evidence="16">
    <location>
        <begin position="2482"/>
        <end position="2500"/>
    </location>
</feature>
<organism evidence="19 20">
    <name type="scientific">Strigamia maritima</name>
    <name type="common">European centipede</name>
    <name type="synonym">Geophilus maritimus</name>
    <dbReference type="NCBI Taxonomy" id="126957"/>
    <lineage>
        <taxon>Eukaryota</taxon>
        <taxon>Metazoa</taxon>
        <taxon>Ecdysozoa</taxon>
        <taxon>Arthropoda</taxon>
        <taxon>Myriapoda</taxon>
        <taxon>Chilopoda</taxon>
        <taxon>Pleurostigmophora</taxon>
        <taxon>Geophilomorpha</taxon>
        <taxon>Linotaeniidae</taxon>
        <taxon>Strigamia</taxon>
    </lineage>
</organism>
<keyword evidence="12" id="KW-1207">Sterol metabolism</keyword>
<evidence type="ECO:0000256" key="1">
    <source>
        <dbReference type="ARBA" id="ARBA00004127"/>
    </source>
</evidence>
<feature type="transmembrane region" description="Helical" evidence="16">
    <location>
        <begin position="1182"/>
        <end position="1200"/>
    </location>
</feature>
<dbReference type="PANTHER" id="PTHR45727:SF2">
    <property type="entry name" value="NPC INTRACELLULAR CHOLESTEROL TRANSPORTER 1"/>
    <property type="match status" value="1"/>
</dbReference>
<dbReference type="Pfam" id="PF22314">
    <property type="entry name" value="NPC1_MLD"/>
    <property type="match status" value="2"/>
</dbReference>
<dbReference type="PROSITE" id="PS50156">
    <property type="entry name" value="SSD"/>
    <property type="match status" value="2"/>
</dbReference>
<feature type="signal peptide" evidence="17">
    <location>
        <begin position="1"/>
        <end position="22"/>
    </location>
</feature>
<evidence type="ECO:0000256" key="2">
    <source>
        <dbReference type="ARBA" id="ARBA00005585"/>
    </source>
</evidence>
<evidence type="ECO:0000256" key="8">
    <source>
        <dbReference type="ARBA" id="ARBA00023055"/>
    </source>
</evidence>
<dbReference type="GO" id="GO:0005319">
    <property type="term" value="F:lipid transporter activity"/>
    <property type="evidence" value="ECO:0007669"/>
    <property type="project" value="InterPro"/>
</dbReference>